<dbReference type="Pfam" id="PF14244">
    <property type="entry name" value="Retrotran_gag_3"/>
    <property type="match status" value="1"/>
</dbReference>
<evidence type="ECO:0000313" key="3">
    <source>
        <dbReference type="Proteomes" id="UP000811246"/>
    </source>
</evidence>
<evidence type="ECO:0000259" key="1">
    <source>
        <dbReference type="Pfam" id="PF14244"/>
    </source>
</evidence>
<proteinExistence type="predicted"/>
<dbReference type="EMBL" id="CM031831">
    <property type="protein sequence ID" value="KAG6701893.1"/>
    <property type="molecule type" value="Genomic_DNA"/>
</dbReference>
<dbReference type="AlphaFoldDB" id="A0A922EE02"/>
<dbReference type="InterPro" id="IPR029472">
    <property type="entry name" value="Copia-like_N"/>
</dbReference>
<sequence length="318" mass="36262">MSEISETSPMARPEPVVNTKTETKVAHTESHSVQITNIRLNEANFLRWSQSVRMYIHRRGKIGYLTGETKATDKADLSYAIWDAENSMIMAWLVNAMDEDISANYMCYPIAKELWDNVSQMYSDLGNYSQIYELQQKIGKNQQGEDSVTKYFNVLKGQWQDLDLFNDYDWKSLDDCNYNKKMVENARIFQFLAGLNDEFDEVRGRILGRQHLPPIREVFSEKKGADGTVENSALVAANPTILAAANALYRCHIPINNLEYETCWKLHGKPENWKSSKPGPGNNQAIPKTNEAQINVLSSEQMDQLLQLLKSNPISVLL</sequence>
<dbReference type="PANTHER" id="PTHR37610:SF47">
    <property type="entry name" value="RETROTRANSPOSON COPIA-LIKE N-TERMINAL DOMAIN-CONTAINING PROTEIN"/>
    <property type="match status" value="1"/>
</dbReference>
<gene>
    <name evidence="2" type="ORF">I3842_07G008300</name>
</gene>
<feature type="domain" description="Retrotransposon Copia-like N-terminal" evidence="1">
    <location>
        <begin position="27"/>
        <end position="70"/>
    </location>
</feature>
<accession>A0A922EE02</accession>
<comment type="caution">
    <text evidence="2">The sequence shown here is derived from an EMBL/GenBank/DDBJ whole genome shotgun (WGS) entry which is preliminary data.</text>
</comment>
<evidence type="ECO:0000313" key="2">
    <source>
        <dbReference type="EMBL" id="KAG6701893.1"/>
    </source>
</evidence>
<organism evidence="2 3">
    <name type="scientific">Carya illinoinensis</name>
    <name type="common">Pecan</name>
    <dbReference type="NCBI Taxonomy" id="32201"/>
    <lineage>
        <taxon>Eukaryota</taxon>
        <taxon>Viridiplantae</taxon>
        <taxon>Streptophyta</taxon>
        <taxon>Embryophyta</taxon>
        <taxon>Tracheophyta</taxon>
        <taxon>Spermatophyta</taxon>
        <taxon>Magnoliopsida</taxon>
        <taxon>eudicotyledons</taxon>
        <taxon>Gunneridae</taxon>
        <taxon>Pentapetalae</taxon>
        <taxon>rosids</taxon>
        <taxon>fabids</taxon>
        <taxon>Fagales</taxon>
        <taxon>Juglandaceae</taxon>
        <taxon>Carya</taxon>
    </lineage>
</organism>
<dbReference type="Proteomes" id="UP000811246">
    <property type="component" value="Chromosome 7"/>
</dbReference>
<reference evidence="2" key="1">
    <citation type="submission" date="2021-01" db="EMBL/GenBank/DDBJ databases">
        <authorList>
            <person name="Lovell J.T."/>
            <person name="Bentley N."/>
            <person name="Bhattarai G."/>
            <person name="Jenkins J.W."/>
            <person name="Sreedasyam A."/>
            <person name="Alarcon Y."/>
            <person name="Bock C."/>
            <person name="Boston L."/>
            <person name="Carlson J."/>
            <person name="Cervantes K."/>
            <person name="Clermont K."/>
            <person name="Krom N."/>
            <person name="Kubenka K."/>
            <person name="Mamidi S."/>
            <person name="Mattison C."/>
            <person name="Monteros M."/>
            <person name="Pisani C."/>
            <person name="Plott C."/>
            <person name="Rajasekar S."/>
            <person name="Rhein H.S."/>
            <person name="Rohla C."/>
            <person name="Song M."/>
            <person name="Hilaire R.S."/>
            <person name="Shu S."/>
            <person name="Wells L."/>
            <person name="Wang X."/>
            <person name="Webber J."/>
            <person name="Heerema R.J."/>
            <person name="Klein P."/>
            <person name="Conner P."/>
            <person name="Grauke L."/>
            <person name="Grimwood J."/>
            <person name="Schmutz J."/>
            <person name="Randall J.J."/>
        </authorList>
    </citation>
    <scope>NUCLEOTIDE SEQUENCE</scope>
    <source>
        <tissue evidence="2">Leaf</tissue>
    </source>
</reference>
<protein>
    <recommendedName>
        <fullName evidence="1">Retrotransposon Copia-like N-terminal domain-containing protein</fullName>
    </recommendedName>
</protein>
<dbReference type="PANTHER" id="PTHR37610">
    <property type="entry name" value="CCHC-TYPE DOMAIN-CONTAINING PROTEIN"/>
    <property type="match status" value="1"/>
</dbReference>
<name>A0A922EE02_CARIL</name>